<keyword evidence="1" id="KW-1133">Transmembrane helix</keyword>
<comment type="caution">
    <text evidence="2">The sequence shown here is derived from an EMBL/GenBank/DDBJ whole genome shotgun (WGS) entry which is preliminary data.</text>
</comment>
<evidence type="ECO:0000256" key="1">
    <source>
        <dbReference type="SAM" id="Phobius"/>
    </source>
</evidence>
<keyword evidence="1" id="KW-0812">Transmembrane</keyword>
<keyword evidence="1" id="KW-0472">Membrane</keyword>
<feature type="transmembrane region" description="Helical" evidence="1">
    <location>
        <begin position="146"/>
        <end position="169"/>
    </location>
</feature>
<gene>
    <name evidence="2" type="ORF">EV655_104225</name>
</gene>
<dbReference type="AlphaFoldDB" id="A0A4R2KNX7"/>
<evidence type="ECO:0000313" key="3">
    <source>
        <dbReference type="Proteomes" id="UP000295142"/>
    </source>
</evidence>
<dbReference type="PANTHER" id="PTHR41795:SF1">
    <property type="entry name" value="EXOPOLYSACCHARIDE SYNTHESIS PROTEIN"/>
    <property type="match status" value="1"/>
</dbReference>
<organism evidence="2 3">
    <name type="scientific">Rhodovulum euryhalinum</name>
    <dbReference type="NCBI Taxonomy" id="35805"/>
    <lineage>
        <taxon>Bacteria</taxon>
        <taxon>Pseudomonadati</taxon>
        <taxon>Pseudomonadota</taxon>
        <taxon>Alphaproteobacteria</taxon>
        <taxon>Rhodobacterales</taxon>
        <taxon>Paracoccaceae</taxon>
        <taxon>Rhodovulum</taxon>
    </lineage>
</organism>
<name>A0A4R2KNX7_9RHOB</name>
<feature type="transmembrane region" description="Helical" evidence="1">
    <location>
        <begin position="176"/>
        <end position="196"/>
    </location>
</feature>
<dbReference type="EMBL" id="SLWW01000004">
    <property type="protein sequence ID" value="TCO72536.1"/>
    <property type="molecule type" value="Genomic_DNA"/>
</dbReference>
<accession>A0A4R2KNX7</accession>
<dbReference type="RefSeq" id="WP_132543178.1">
    <property type="nucleotide sequence ID" value="NZ_SLWW01000004.1"/>
</dbReference>
<dbReference type="Proteomes" id="UP000295142">
    <property type="component" value="Unassembled WGS sequence"/>
</dbReference>
<dbReference type="Pfam" id="PF06055">
    <property type="entry name" value="ExoD"/>
    <property type="match status" value="1"/>
</dbReference>
<reference evidence="2 3" key="1">
    <citation type="submission" date="2019-03" db="EMBL/GenBank/DDBJ databases">
        <title>Genomic Encyclopedia of Type Strains, Phase IV (KMG-IV): sequencing the most valuable type-strain genomes for metagenomic binning, comparative biology and taxonomic classification.</title>
        <authorList>
            <person name="Goeker M."/>
        </authorList>
    </citation>
    <scope>NUCLEOTIDE SEQUENCE [LARGE SCALE GENOMIC DNA]</scope>
    <source>
        <strain evidence="2 3">DSM 4868</strain>
    </source>
</reference>
<evidence type="ECO:0008006" key="4">
    <source>
        <dbReference type="Google" id="ProtNLM"/>
    </source>
</evidence>
<dbReference type="PANTHER" id="PTHR41795">
    <property type="entry name" value="EXOPOLYSACCHARIDE SYNTHESIS PROTEIN"/>
    <property type="match status" value="1"/>
</dbReference>
<dbReference type="PIRSF" id="PIRSF033239">
    <property type="entry name" value="ExoD"/>
    <property type="match status" value="1"/>
</dbReference>
<protein>
    <recommendedName>
        <fullName evidence="4">Exopolysaccharide synthesis protein ExoD</fullName>
    </recommendedName>
</protein>
<proteinExistence type="predicted"/>
<dbReference type="InterPro" id="IPR010331">
    <property type="entry name" value="ExoD"/>
</dbReference>
<feature type="transmembrane region" description="Helical" evidence="1">
    <location>
        <begin position="44"/>
        <end position="73"/>
    </location>
</feature>
<sequence length="197" mass="21140">MSSEHDHWIISSLLEDLAGLALSRDRVSVADVVETMGTRGFGPLLMVLSAFLILPVGMVPGMPGVVALFLILIGGRMMTGETTLWIPARLGRVTFSGHLLAVSVARAQRPVLWLRPLVSPRLAVLVDSVVMGRVVALILMVTGAVIFVAGFIPGLPFVLSLHILVLGLALSSRDGLIAMVGYALLLAEILFIRFIFF</sequence>
<dbReference type="OrthoDB" id="7949130at2"/>
<evidence type="ECO:0000313" key="2">
    <source>
        <dbReference type="EMBL" id="TCO72536.1"/>
    </source>
</evidence>
<keyword evidence="3" id="KW-1185">Reference proteome</keyword>